<name>A0ABY8NYC2_9GAMM</name>
<sequence length="83" mass="9608">MNMRLSLNHFAGLLVGQKFDFRNMRLGIKMVFFCFIGVHQKIFKLLRDSEQGFIGDIFFTKREGKRNVTFLSLIGDLAINHLG</sequence>
<dbReference type="Proteomes" id="UP001231859">
    <property type="component" value="Plasmid paApi_AU1"/>
</dbReference>
<protein>
    <submittedName>
        <fullName evidence="1">Uncharacterized protein</fullName>
    </submittedName>
</protein>
<reference evidence="1 2" key="1">
    <citation type="submission" date="2023-04" db="EMBL/GenBank/DDBJ databases">
        <title>Genome dynamics across the evolutionary transition to endosymbiosis.</title>
        <authorList>
            <person name="Siozios S."/>
            <person name="Nadal-Jimenez P."/>
            <person name="Azagi T."/>
            <person name="Sprong H."/>
            <person name="Frost C.L."/>
            <person name="Parratt S.R."/>
            <person name="Taylor G."/>
            <person name="Brettell L."/>
            <person name="Lew K.C."/>
            <person name="Croft L."/>
            <person name="King K.C."/>
            <person name="Brockhurst M.A."/>
            <person name="Hypsa V."/>
            <person name="Novakova E."/>
            <person name="Darby A.C."/>
            <person name="Hurst G.D.D."/>
        </authorList>
    </citation>
    <scope>NUCLEOTIDE SEQUENCE [LARGE SCALE GENOMIC DNA]</scope>
    <source>
        <strain evidence="2">aApi_AU</strain>
        <plasmid evidence="1 2">paApi_AU1</plasmid>
    </source>
</reference>
<keyword evidence="1" id="KW-0614">Plasmid</keyword>
<proteinExistence type="predicted"/>
<dbReference type="EMBL" id="CP123757">
    <property type="protein sequence ID" value="WGO82248.1"/>
    <property type="molecule type" value="Genomic_DNA"/>
</dbReference>
<keyword evidence="2" id="KW-1185">Reference proteome</keyword>
<dbReference type="RefSeq" id="WP_280936993.1">
    <property type="nucleotide sequence ID" value="NZ_CP123757.1"/>
</dbReference>
<geneLocation type="plasmid" evidence="1 2">
    <name>paApi_AU1</name>
</geneLocation>
<gene>
    <name evidence="1" type="ORF">QG404_00375</name>
</gene>
<evidence type="ECO:0000313" key="2">
    <source>
        <dbReference type="Proteomes" id="UP001231859"/>
    </source>
</evidence>
<accession>A0ABY8NYC2</accession>
<evidence type="ECO:0000313" key="1">
    <source>
        <dbReference type="EMBL" id="WGO82248.1"/>
    </source>
</evidence>
<organism evidence="1 2">
    <name type="scientific">Arsenophonus apicola</name>
    <dbReference type="NCBI Taxonomy" id="2879119"/>
    <lineage>
        <taxon>Bacteria</taxon>
        <taxon>Pseudomonadati</taxon>
        <taxon>Pseudomonadota</taxon>
        <taxon>Gammaproteobacteria</taxon>
        <taxon>Enterobacterales</taxon>
        <taxon>Morganellaceae</taxon>
        <taxon>Arsenophonus</taxon>
    </lineage>
</organism>